<dbReference type="AlphaFoldDB" id="A0AAD8E2A5"/>
<proteinExistence type="predicted"/>
<name>A0AAD8E2A5_DIPPU</name>
<accession>A0AAD8E2A5</accession>
<evidence type="ECO:0000259" key="1">
    <source>
        <dbReference type="Pfam" id="PF18584"/>
    </source>
</evidence>
<feature type="non-terminal residue" evidence="2">
    <location>
        <position position="159"/>
    </location>
</feature>
<dbReference type="PANTHER" id="PTHR15607:SF18">
    <property type="entry name" value="SYNAPTONEMAL COMPLEX PROTEIN 2-LIKE ISOFORM X1"/>
    <property type="match status" value="1"/>
</dbReference>
<gene>
    <name evidence="2" type="ORF">L9F63_008727</name>
</gene>
<dbReference type="EMBL" id="JASPKZ010010673">
    <property type="protein sequence ID" value="KAJ9573867.1"/>
    <property type="molecule type" value="Genomic_DNA"/>
</dbReference>
<reference evidence="2" key="1">
    <citation type="journal article" date="2023" name="IScience">
        <title>Live-bearing cockroach genome reveals convergent evolutionary mechanisms linked to viviparity in insects and beyond.</title>
        <authorList>
            <person name="Fouks B."/>
            <person name="Harrison M.C."/>
            <person name="Mikhailova A.A."/>
            <person name="Marchal E."/>
            <person name="English S."/>
            <person name="Carruthers M."/>
            <person name="Jennings E.C."/>
            <person name="Chiamaka E.L."/>
            <person name="Frigard R.A."/>
            <person name="Pippel M."/>
            <person name="Attardo G.M."/>
            <person name="Benoit J.B."/>
            <person name="Bornberg-Bauer E."/>
            <person name="Tobe S.S."/>
        </authorList>
    </citation>
    <scope>NUCLEOTIDE SEQUENCE</scope>
    <source>
        <strain evidence="2">Stay&amp;Tobe</strain>
    </source>
</reference>
<dbReference type="InterPro" id="IPR024835">
    <property type="entry name" value="SYCP2-like"/>
</dbReference>
<dbReference type="Proteomes" id="UP001233999">
    <property type="component" value="Unassembled WGS sequence"/>
</dbReference>
<reference evidence="2" key="2">
    <citation type="submission" date="2023-05" db="EMBL/GenBank/DDBJ databases">
        <authorList>
            <person name="Fouks B."/>
        </authorList>
    </citation>
    <scope>NUCLEOTIDE SEQUENCE</scope>
    <source>
        <strain evidence="2">Stay&amp;Tobe</strain>
        <tissue evidence="2">Testes</tissue>
    </source>
</reference>
<dbReference type="Pfam" id="PF18584">
    <property type="entry name" value="SYCP2_SLD"/>
    <property type="match status" value="1"/>
</dbReference>
<dbReference type="InterPro" id="IPR040560">
    <property type="entry name" value="SYCP2_SLD"/>
</dbReference>
<sequence length="159" mass="18229">ASRIFLNIVNSTMGEKRNIFAYPCVKAFIDNKEIFKPKDENYKEYWIDFSLGSGYINILCDSAFFTIKETGNIWELVTIPSTLVSRAYFTQGNVIRGVSNNTQTLVLEIKETNYPTKEDILINLYPPNAKKIEIIFEDPTAINCLIQNILPNIFGNKFK</sequence>
<evidence type="ECO:0000313" key="3">
    <source>
        <dbReference type="Proteomes" id="UP001233999"/>
    </source>
</evidence>
<keyword evidence="3" id="KW-1185">Reference proteome</keyword>
<organism evidence="2 3">
    <name type="scientific">Diploptera punctata</name>
    <name type="common">Pacific beetle cockroach</name>
    <dbReference type="NCBI Taxonomy" id="6984"/>
    <lineage>
        <taxon>Eukaryota</taxon>
        <taxon>Metazoa</taxon>
        <taxon>Ecdysozoa</taxon>
        <taxon>Arthropoda</taxon>
        <taxon>Hexapoda</taxon>
        <taxon>Insecta</taxon>
        <taxon>Pterygota</taxon>
        <taxon>Neoptera</taxon>
        <taxon>Polyneoptera</taxon>
        <taxon>Dictyoptera</taxon>
        <taxon>Blattodea</taxon>
        <taxon>Blaberoidea</taxon>
        <taxon>Blaberidae</taxon>
        <taxon>Diplopterinae</taxon>
        <taxon>Diploptera</taxon>
    </lineage>
</organism>
<evidence type="ECO:0000313" key="2">
    <source>
        <dbReference type="EMBL" id="KAJ9573867.1"/>
    </source>
</evidence>
<dbReference type="PANTHER" id="PTHR15607">
    <property type="entry name" value="SYNAPTONEMAL COMPLEX PROTEIN-RELATED"/>
    <property type="match status" value="1"/>
</dbReference>
<comment type="caution">
    <text evidence="2">The sequence shown here is derived from an EMBL/GenBank/DDBJ whole genome shotgun (WGS) entry which is preliminary data.</text>
</comment>
<feature type="domain" description="Synaptonemal complex protein 2 Spt16M-like" evidence="1">
    <location>
        <begin position="19"/>
        <end position="86"/>
    </location>
</feature>
<protein>
    <recommendedName>
        <fullName evidence="1">Synaptonemal complex protein 2 Spt16M-like domain-containing protein</fullName>
    </recommendedName>
</protein>
<feature type="non-terminal residue" evidence="2">
    <location>
        <position position="1"/>
    </location>
</feature>